<dbReference type="RefSeq" id="WP_270055764.1">
    <property type="nucleotide sequence ID" value="NZ_CP115149.1"/>
</dbReference>
<keyword evidence="2" id="KW-1185">Reference proteome</keyword>
<dbReference type="EMBL" id="CP115149">
    <property type="protein sequence ID" value="WBL35237.1"/>
    <property type="molecule type" value="Genomic_DNA"/>
</dbReference>
<name>A0ABY7M4J3_9CHLR</name>
<dbReference type="Proteomes" id="UP001212803">
    <property type="component" value="Chromosome"/>
</dbReference>
<proteinExistence type="predicted"/>
<organism evidence="1 2">
    <name type="scientific">Tepidiforma flava</name>
    <dbReference type="NCBI Taxonomy" id="3004094"/>
    <lineage>
        <taxon>Bacteria</taxon>
        <taxon>Bacillati</taxon>
        <taxon>Chloroflexota</taxon>
        <taxon>Tepidiformia</taxon>
        <taxon>Tepidiformales</taxon>
        <taxon>Tepidiformaceae</taxon>
        <taxon>Tepidiforma</taxon>
    </lineage>
</organism>
<evidence type="ECO:0000313" key="2">
    <source>
        <dbReference type="Proteomes" id="UP001212803"/>
    </source>
</evidence>
<sequence length="136" mass="12926">MSSGAEGDTAAHALDIAGLAGGGVDAGVEIRREGNAGGEDGAFGGEQLDAEDGGGAGFVGGGAGVDGEFAGIDAGGVAVAGFPAVAGVDLVAGGAEEARLGAVYFEEAFRAEGDVALDGEGIAEGVEVERRGANRC</sequence>
<accession>A0ABY7M4J3</accession>
<reference evidence="1 2" key="1">
    <citation type="journal article" date="2023" name="ISME J.">
        <title>Thermophilic Dehalococcoidia with unusual traits shed light on an unexpected past.</title>
        <authorList>
            <person name="Palmer M."/>
            <person name="Covington J.K."/>
            <person name="Zhou E.M."/>
            <person name="Thomas S.C."/>
            <person name="Habib N."/>
            <person name="Seymour C.O."/>
            <person name="Lai D."/>
            <person name="Johnston J."/>
            <person name="Hashimi A."/>
            <person name="Jiao J.Y."/>
            <person name="Muok A.R."/>
            <person name="Liu L."/>
            <person name="Xian W.D."/>
            <person name="Zhi X.Y."/>
            <person name="Li M.M."/>
            <person name="Silva L.P."/>
            <person name="Bowen B.P."/>
            <person name="Louie K."/>
            <person name="Briegel A."/>
            <person name="Pett-Ridge J."/>
            <person name="Weber P.K."/>
            <person name="Tocheva E.I."/>
            <person name="Woyke T."/>
            <person name="Northen T.R."/>
            <person name="Mayali X."/>
            <person name="Li W.J."/>
            <person name="Hedlund B.P."/>
        </authorList>
    </citation>
    <scope>NUCLEOTIDE SEQUENCE [LARGE SCALE GENOMIC DNA]</scope>
    <source>
        <strain evidence="1 2">YIM 72310</strain>
    </source>
</reference>
<evidence type="ECO:0008006" key="3">
    <source>
        <dbReference type="Google" id="ProtNLM"/>
    </source>
</evidence>
<evidence type="ECO:0000313" key="1">
    <source>
        <dbReference type="EMBL" id="WBL35237.1"/>
    </source>
</evidence>
<protein>
    <recommendedName>
        <fullName evidence="3">Pentapeptide repeat-containing protein</fullName>
    </recommendedName>
</protein>
<gene>
    <name evidence="1" type="ORF">O0235_10610</name>
</gene>